<comment type="caution">
    <text evidence="1">The sequence shown here is derived from an EMBL/GenBank/DDBJ whole genome shotgun (WGS) entry which is preliminary data.</text>
</comment>
<evidence type="ECO:0000313" key="1">
    <source>
        <dbReference type="EMBL" id="TNN78187.1"/>
    </source>
</evidence>
<name>A0A4Z2IK68_9TELE</name>
<dbReference type="EMBL" id="SRLO01000076">
    <property type="protein sequence ID" value="TNN78187.1"/>
    <property type="molecule type" value="Genomic_DNA"/>
</dbReference>
<dbReference type="AlphaFoldDB" id="A0A4Z2IK68"/>
<dbReference type="Proteomes" id="UP000314294">
    <property type="component" value="Unassembled WGS sequence"/>
</dbReference>
<organism evidence="1 2">
    <name type="scientific">Liparis tanakae</name>
    <name type="common">Tanaka's snailfish</name>
    <dbReference type="NCBI Taxonomy" id="230148"/>
    <lineage>
        <taxon>Eukaryota</taxon>
        <taxon>Metazoa</taxon>
        <taxon>Chordata</taxon>
        <taxon>Craniata</taxon>
        <taxon>Vertebrata</taxon>
        <taxon>Euteleostomi</taxon>
        <taxon>Actinopterygii</taxon>
        <taxon>Neopterygii</taxon>
        <taxon>Teleostei</taxon>
        <taxon>Neoteleostei</taxon>
        <taxon>Acanthomorphata</taxon>
        <taxon>Eupercaria</taxon>
        <taxon>Perciformes</taxon>
        <taxon>Cottioidei</taxon>
        <taxon>Cottales</taxon>
        <taxon>Liparidae</taxon>
        <taxon>Liparis</taxon>
    </lineage>
</organism>
<proteinExistence type="predicted"/>
<reference evidence="1 2" key="1">
    <citation type="submission" date="2019-03" db="EMBL/GenBank/DDBJ databases">
        <title>First draft genome of Liparis tanakae, snailfish: a comprehensive survey of snailfish specific genes.</title>
        <authorList>
            <person name="Kim W."/>
            <person name="Song I."/>
            <person name="Jeong J.-H."/>
            <person name="Kim D."/>
            <person name="Kim S."/>
            <person name="Ryu S."/>
            <person name="Song J.Y."/>
            <person name="Lee S.K."/>
        </authorList>
    </citation>
    <scope>NUCLEOTIDE SEQUENCE [LARGE SCALE GENOMIC DNA]</scope>
    <source>
        <tissue evidence="1">Muscle</tissue>
    </source>
</reference>
<gene>
    <name evidence="1" type="ORF">EYF80_011692</name>
</gene>
<accession>A0A4Z2IK68</accession>
<evidence type="ECO:0000313" key="2">
    <source>
        <dbReference type="Proteomes" id="UP000314294"/>
    </source>
</evidence>
<sequence length="323" mass="35530">MFRVSWRSLGTARTEMTGMAGVGASHGGVVVGPAARPVQSHWFEAYLESQVQLLERAPYLGDECVHALTLLEAHQDVRGPLSCLRDLRVDGVATFSSRVCEAPSPITASGDCSSSRVWKRLSDVTRSRSFSREPSQRATRWMFYRGRRTRQNQEQGSDGADLQYNPVALLGSHLHGNLSHSFLALAQGHVVKLPKVDTVCLVVSSFSTSTLSPRKLLSAADSRDSSSSSSSFSSILNMFCCVVRPLLVHHLGQQLVLQTIPGHSEVDERGLGLNLWLVVRIGQFGVEDQSEAWVEETLLVPNLYTTVGQRDRGRKCKAQAERN</sequence>
<protein>
    <submittedName>
        <fullName evidence="1">Uncharacterized protein</fullName>
    </submittedName>
</protein>
<keyword evidence="2" id="KW-1185">Reference proteome</keyword>